<dbReference type="InterPro" id="IPR002774">
    <property type="entry name" value="Flagellin_arc-type"/>
</dbReference>
<dbReference type="PANTHER" id="PTHR35903:SF1">
    <property type="entry name" value="FLAGELLIN B1"/>
    <property type="match status" value="1"/>
</dbReference>
<keyword evidence="5" id="KW-1133">Transmembrane helix</keyword>
<dbReference type="RefSeq" id="WP_250582936.1">
    <property type="nucleotide sequence ID" value="NZ_JAKRVX010000001.1"/>
</dbReference>
<keyword evidence="5" id="KW-0472">Membrane</keyword>
<sequence length="199" mass="20861">MFNTNDKDRGQVGIGTLIVFIAMVLVAAIAAGVLINTAGFLQAQAEATGEESSQQVVDRVQISTVIGEANDTDNISKVGITVLRSPGADDINLNNSIIEVFADGSSDTLTFDDEGGIADDFDDATPGESEFAIVDIQGASEGSLSDSSDRAQLVFDLDNIETLAEGETMTVTITTASGGTAFVEKRAPSTIEEDQTYRL</sequence>
<organism evidence="6 7">
    <name type="scientific">Natronocalculus amylovorans</name>
    <dbReference type="NCBI Taxonomy" id="2917812"/>
    <lineage>
        <taxon>Archaea</taxon>
        <taxon>Methanobacteriati</taxon>
        <taxon>Methanobacteriota</taxon>
        <taxon>Stenosarchaea group</taxon>
        <taxon>Halobacteria</taxon>
        <taxon>Halobacteriales</taxon>
        <taxon>Haloferacaceae</taxon>
        <taxon>Natronocalculus</taxon>
    </lineage>
</organism>
<dbReference type="GO" id="GO:0097588">
    <property type="term" value="P:archaeal or bacterial-type flagellum-dependent cell motility"/>
    <property type="evidence" value="ECO:0007669"/>
    <property type="project" value="InterPro"/>
</dbReference>
<feature type="transmembrane region" description="Helical" evidence="5">
    <location>
        <begin position="12"/>
        <end position="35"/>
    </location>
</feature>
<evidence type="ECO:0000313" key="6">
    <source>
        <dbReference type="EMBL" id="MCL9816007.1"/>
    </source>
</evidence>
<comment type="similarity">
    <text evidence="2 4">Belongs to the archaeal flagellin family.</text>
</comment>
<evidence type="ECO:0000256" key="1">
    <source>
        <dbReference type="ARBA" id="ARBA00004618"/>
    </source>
</evidence>
<evidence type="ECO:0000313" key="7">
    <source>
        <dbReference type="Proteomes" id="UP001203207"/>
    </source>
</evidence>
<evidence type="ECO:0000256" key="3">
    <source>
        <dbReference type="ARBA" id="ARBA00022440"/>
    </source>
</evidence>
<accession>A0AAE3FUT5</accession>
<keyword evidence="6" id="KW-0966">Cell projection</keyword>
<keyword evidence="5" id="KW-0812">Transmembrane</keyword>
<evidence type="ECO:0000256" key="5">
    <source>
        <dbReference type="SAM" id="Phobius"/>
    </source>
</evidence>
<keyword evidence="7" id="KW-1185">Reference proteome</keyword>
<comment type="subcellular location">
    <subcellularLocation>
        <location evidence="1 4">Archaeal flagellum</location>
    </subcellularLocation>
</comment>
<reference evidence="6" key="2">
    <citation type="submission" date="2022-02" db="EMBL/GenBank/DDBJ databases">
        <authorList>
            <person name="Elcheninov A.G."/>
            <person name="Sorokin D.Y."/>
            <person name="Kublanov I.V."/>
        </authorList>
    </citation>
    <scope>NUCLEOTIDE SEQUENCE</scope>
    <source>
        <strain evidence="6">AArc-St2</strain>
    </source>
</reference>
<comment type="caution">
    <text evidence="6">The sequence shown here is derived from an EMBL/GenBank/DDBJ whole genome shotgun (WGS) entry which is preliminary data.</text>
</comment>
<dbReference type="PANTHER" id="PTHR35903">
    <property type="entry name" value="FLAGELLIN B1"/>
    <property type="match status" value="1"/>
</dbReference>
<dbReference type="EMBL" id="JAKRVX010000001">
    <property type="protein sequence ID" value="MCL9816007.1"/>
    <property type="molecule type" value="Genomic_DNA"/>
</dbReference>
<keyword evidence="6" id="KW-0282">Flagellum</keyword>
<dbReference type="Pfam" id="PF01917">
    <property type="entry name" value="Flagellin_arch-type"/>
    <property type="match status" value="1"/>
</dbReference>
<dbReference type="GO" id="GO:0005198">
    <property type="term" value="F:structural molecule activity"/>
    <property type="evidence" value="ECO:0007669"/>
    <property type="project" value="InterPro"/>
</dbReference>
<protein>
    <recommendedName>
        <fullName evidence="4">Flagellin</fullName>
    </recommendedName>
</protein>
<comment type="function">
    <text evidence="4">Flagellin is the subunit protein which polymerizes to form the filaments of archaeal flagella.</text>
</comment>
<keyword evidence="3 4" id="KW-0974">Archaeal flagellum</keyword>
<dbReference type="NCBIfam" id="TIGR02537">
    <property type="entry name" value="arch_flag_Nterm"/>
    <property type="match status" value="1"/>
</dbReference>
<proteinExistence type="inferred from homology"/>
<evidence type="ECO:0000256" key="4">
    <source>
        <dbReference type="RuleBase" id="RU361282"/>
    </source>
</evidence>
<gene>
    <name evidence="6" type="ORF">AArcSt2_03530</name>
</gene>
<dbReference type="Proteomes" id="UP001203207">
    <property type="component" value="Unassembled WGS sequence"/>
</dbReference>
<dbReference type="GO" id="GO:0097589">
    <property type="term" value="C:archaeal-type flagellum"/>
    <property type="evidence" value="ECO:0007669"/>
    <property type="project" value="UniProtKB-SubCell"/>
</dbReference>
<name>A0AAE3FUT5_9EURY</name>
<keyword evidence="6" id="KW-0969">Cilium</keyword>
<evidence type="ECO:0000256" key="2">
    <source>
        <dbReference type="ARBA" id="ARBA00010256"/>
    </source>
</evidence>
<dbReference type="AlphaFoldDB" id="A0AAE3FUT5"/>
<dbReference type="InterPro" id="IPR013373">
    <property type="entry name" value="Flagellin/pilin_N_arc"/>
</dbReference>
<reference evidence="6" key="1">
    <citation type="journal article" date="2022" name="Syst. Appl. Microbiol.">
        <title>Natronocalculus amylovorans gen. nov., sp. nov., and Natranaeroarchaeum aerophilus sp. nov., dominant culturable amylolytic natronoarchaea from hypersaline soda lakes in southwestern Siberia.</title>
        <authorList>
            <person name="Sorokin D.Y."/>
            <person name="Elcheninov A.G."/>
            <person name="Khizhniak T.V."/>
            <person name="Koenen M."/>
            <person name="Bale N.J."/>
            <person name="Damste J.S.S."/>
            <person name="Kublanov I.V."/>
        </authorList>
    </citation>
    <scope>NUCLEOTIDE SEQUENCE</scope>
    <source>
        <strain evidence="6">AArc-St2</strain>
    </source>
</reference>